<reference evidence="1" key="1">
    <citation type="journal article" date="2020" name="Nature">
        <title>Giant virus diversity and host interactions through global metagenomics.</title>
        <authorList>
            <person name="Schulz F."/>
            <person name="Roux S."/>
            <person name="Paez-Espino D."/>
            <person name="Jungbluth S."/>
            <person name="Walsh D.A."/>
            <person name="Denef V.J."/>
            <person name="McMahon K.D."/>
            <person name="Konstantinidis K.T."/>
            <person name="Eloe-Fadrosh E.A."/>
            <person name="Kyrpides N.C."/>
            <person name="Woyke T."/>
        </authorList>
    </citation>
    <scope>NUCLEOTIDE SEQUENCE</scope>
    <source>
        <strain evidence="1">GVMAG-M-3300023184-77</strain>
    </source>
</reference>
<proteinExistence type="predicted"/>
<dbReference type="AlphaFoldDB" id="A0A6C0IDZ9"/>
<organism evidence="1">
    <name type="scientific">viral metagenome</name>
    <dbReference type="NCBI Taxonomy" id="1070528"/>
    <lineage>
        <taxon>unclassified sequences</taxon>
        <taxon>metagenomes</taxon>
        <taxon>organismal metagenomes</taxon>
    </lineage>
</organism>
<sequence>MKIVLGGIVKNIESNIPIIAKFLKELKEKIPVLEVCLYENNSTDSTKDFLQEFSKCFDWIETVSEDFENSFFLKQGFGRTWDNKPCRIEMIAYARNQLLKMIESKNLERQDFFILMDLDMKMAPSIDVFEVILRQMPLQVDALFANGIGGNGRYYDGYELRTKEYPFGPEILGEHFWSKEHMETILKEIHPDHPFIPVISAFGGIAIYRGNVIQGSHYSADVTDELHEFYSQQVLPESNQKPVTHYEGILLGCYLKDDKIFYRNNSGYNYPIAAEHVNFHLMIRKKGFTNMFICPFLYYYWL</sequence>
<accession>A0A6C0IDZ9</accession>
<name>A0A6C0IDZ9_9ZZZZ</name>
<evidence type="ECO:0008006" key="2">
    <source>
        <dbReference type="Google" id="ProtNLM"/>
    </source>
</evidence>
<protein>
    <recommendedName>
        <fullName evidence="2">Glycosyltransferase</fullName>
    </recommendedName>
</protein>
<evidence type="ECO:0000313" key="1">
    <source>
        <dbReference type="EMBL" id="QHT91304.1"/>
    </source>
</evidence>
<dbReference type="Gene3D" id="3.90.550.10">
    <property type="entry name" value="Spore Coat Polysaccharide Biosynthesis Protein SpsA, Chain A"/>
    <property type="match status" value="1"/>
</dbReference>
<dbReference type="InterPro" id="IPR029044">
    <property type="entry name" value="Nucleotide-diphossugar_trans"/>
</dbReference>
<dbReference type="EMBL" id="MN740165">
    <property type="protein sequence ID" value="QHT91304.1"/>
    <property type="molecule type" value="Genomic_DNA"/>
</dbReference>